<dbReference type="PANTHER" id="PTHR46825">
    <property type="entry name" value="D-ALANYL-D-ALANINE-CARBOXYPEPTIDASE/ENDOPEPTIDASE AMPH"/>
    <property type="match status" value="1"/>
</dbReference>
<dbReference type="Pfam" id="PF00144">
    <property type="entry name" value="Beta-lactamase"/>
    <property type="match status" value="1"/>
</dbReference>
<evidence type="ECO:0000313" key="2">
    <source>
        <dbReference type="EMBL" id="SDP43226.1"/>
    </source>
</evidence>
<dbReference type="STRING" id="641025.SAMN05421507_108171"/>
<dbReference type="SUPFAM" id="SSF56601">
    <property type="entry name" value="beta-lactamase/transpeptidase-like"/>
    <property type="match status" value="1"/>
</dbReference>
<dbReference type="EMBL" id="FNIX01000008">
    <property type="protein sequence ID" value="SDP43226.1"/>
    <property type="molecule type" value="Genomic_DNA"/>
</dbReference>
<reference evidence="3" key="1">
    <citation type="submission" date="2016-10" db="EMBL/GenBank/DDBJ databases">
        <authorList>
            <person name="Varghese N."/>
            <person name="Submissions S."/>
        </authorList>
    </citation>
    <scope>NUCLEOTIDE SEQUENCE [LARGE SCALE GENOMIC DNA]</scope>
    <source>
        <strain evidence="3">CGMCC 4.6609</strain>
    </source>
</reference>
<dbReference type="PANTHER" id="PTHR46825:SF7">
    <property type="entry name" value="D-ALANYL-D-ALANINE CARBOXYPEPTIDASE"/>
    <property type="match status" value="1"/>
</dbReference>
<dbReference type="Gene3D" id="3.40.710.10">
    <property type="entry name" value="DD-peptidase/beta-lactamase superfamily"/>
    <property type="match status" value="1"/>
</dbReference>
<dbReference type="InterPro" id="IPR012338">
    <property type="entry name" value="Beta-lactam/transpept-like"/>
</dbReference>
<gene>
    <name evidence="2" type="ORF">SAMN05421507_108171</name>
</gene>
<evidence type="ECO:0000313" key="3">
    <source>
        <dbReference type="Proteomes" id="UP000199691"/>
    </source>
</evidence>
<evidence type="ECO:0000259" key="1">
    <source>
        <dbReference type="Pfam" id="PF00144"/>
    </source>
</evidence>
<dbReference type="InterPro" id="IPR050491">
    <property type="entry name" value="AmpC-like"/>
</dbReference>
<accession>A0A1H0SPV4</accession>
<keyword evidence="2" id="KW-0378">Hydrolase</keyword>
<keyword evidence="3" id="KW-1185">Reference proteome</keyword>
<keyword evidence="2" id="KW-0121">Carboxypeptidase</keyword>
<organism evidence="2 3">
    <name type="scientific">Lentzea jiangxiensis</name>
    <dbReference type="NCBI Taxonomy" id="641025"/>
    <lineage>
        <taxon>Bacteria</taxon>
        <taxon>Bacillati</taxon>
        <taxon>Actinomycetota</taxon>
        <taxon>Actinomycetes</taxon>
        <taxon>Pseudonocardiales</taxon>
        <taxon>Pseudonocardiaceae</taxon>
        <taxon>Lentzea</taxon>
    </lineage>
</organism>
<dbReference type="Proteomes" id="UP000199691">
    <property type="component" value="Unassembled WGS sequence"/>
</dbReference>
<proteinExistence type="predicted"/>
<name>A0A1H0SPV4_9PSEU</name>
<dbReference type="AlphaFoldDB" id="A0A1H0SPV4"/>
<dbReference type="GO" id="GO:0004180">
    <property type="term" value="F:carboxypeptidase activity"/>
    <property type="evidence" value="ECO:0007669"/>
    <property type="project" value="UniProtKB-KW"/>
</dbReference>
<feature type="domain" description="Beta-lactamase-related" evidence="1">
    <location>
        <begin position="62"/>
        <end position="394"/>
    </location>
</feature>
<protein>
    <submittedName>
        <fullName evidence="2">D-alanyl-D-alanine carboxypeptidase</fullName>
    </submittedName>
</protein>
<dbReference type="InterPro" id="IPR001466">
    <property type="entry name" value="Beta-lactam-related"/>
</dbReference>
<sequence length="410" mass="43421">MLKGLSRPAGTSPGPARRRRGVVVAAITAVAVAGIAVTSTASADALKEKSAPVHDKSLQAGLEELVKDGTLPGALMSVRNRDGRVVNYTAGVGDIRTKSKVPTDGYVRIASSTKMFTAVAALQLAGDGKLSLDDTVEKYLPGVVRGTGAGAAIDGRNMTIRQLLNHTSGMTREMPLIPDQGILPIRDRYFEARELLDAALAKAPTFAPGQDRVWMYSNAGYVLLGLVVQKAAGRPLAEVITNQVINRAGLKETYYPGPGDRDIRAPHPRGYLFAKDDKGNAVPGELVDITRFDPSIAGAAGQIIATPSDLNKFLVALQDGRLLQPRELAEMRQTVEAPGFPSGWRYGLGTIEMKLSCGVTAYGHGGDADGFQSRAAITPDGRAVTVVVTNDEAGRAEVLDFFDKALCAQK</sequence>
<keyword evidence="2" id="KW-0645">Protease</keyword>